<dbReference type="Proteomes" id="UP001219355">
    <property type="component" value="Chromosome 3"/>
</dbReference>
<gene>
    <name evidence="3" type="ORF">PRK78_004740</name>
</gene>
<evidence type="ECO:0000256" key="1">
    <source>
        <dbReference type="ARBA" id="ARBA00022737"/>
    </source>
</evidence>
<evidence type="ECO:0000313" key="4">
    <source>
        <dbReference type="Proteomes" id="UP001219355"/>
    </source>
</evidence>
<dbReference type="InterPro" id="IPR036770">
    <property type="entry name" value="Ankyrin_rpt-contain_sf"/>
</dbReference>
<dbReference type="SMART" id="SM00248">
    <property type="entry name" value="ANK"/>
    <property type="match status" value="9"/>
</dbReference>
<evidence type="ECO:0000313" key="3">
    <source>
        <dbReference type="EMBL" id="WEW59271.1"/>
    </source>
</evidence>
<keyword evidence="4" id="KW-1185">Reference proteome</keyword>
<sequence length="766" mass="85308">MNQLFATLVGRELDDGSVHSAPWEVQELVAEGFRQRTSHHNFEIASRACLDLGICYLLGFGVERDQKKVLQYMDQAAARGNFEARRIRHRLYEAFSETIESLDILVELDDQEERQLQRLLMAESENAEVNPFRVFDEVTQEDFRTEMGDADLTLHQAAYIGDLGRIEELLRDVSDFQDDQGRTALFLAVQGGHLDAMEQLLEFGHSDPSLPDEDGHTALHMLVMLNGVDVEAALSLMLRFSPGLDLDAFSPSILDASEHWAELWGAPIHWAALAGNKAMTSCLVRAGARVHDWPEALCPVRVAVSLHFSDVLGILLSAIPAGVSLQGVNPLFALNSSNPFRRLLVHGKSYISEIEKTVALLKSTYFSVDADEPSTDNSPLRNVLILNFSDSDYYIAKALVAAGADKDKSEGWTLLQSAIVGCHGSPLSSICRMALDMIDTPQDFRRRSTNHRQGWTALHWAAAGGIVPVAKMLLQVDPDSINLRTQEDEDRTPLHLAAEAGKSIAMINLLLEHGADACLTTSSLRLTPLGSFISNQRSDLNTEILKALLHASNQTSYLSFTCDNWNVLHYAATRAAVLDAEALPGHVLLRTLATLPEMQSLIESTTSQGWTPLHLANYFVDYTTIRLLVEEFNAHVQTQTPNNATAFDIVMERAKQFPEGLRGADSLARWSRLAYRSALFLQEKLEEIEGPYHLTPLHLAAYMGYHDEVVRLVKKNPNAVFETNWEGETPLQMLQNTMPTHAAARWAKRFCKIAEDVCELLREKGF</sequence>
<keyword evidence="1" id="KW-0677">Repeat</keyword>
<dbReference type="InterPro" id="IPR006597">
    <property type="entry name" value="Sel1-like"/>
</dbReference>
<dbReference type="Gene3D" id="1.25.40.20">
    <property type="entry name" value="Ankyrin repeat-containing domain"/>
    <property type="match status" value="3"/>
</dbReference>
<dbReference type="SUPFAM" id="SSF81901">
    <property type="entry name" value="HCP-like"/>
    <property type="match status" value="1"/>
</dbReference>
<evidence type="ECO:0000256" key="2">
    <source>
        <dbReference type="ARBA" id="ARBA00023043"/>
    </source>
</evidence>
<dbReference type="InterPro" id="IPR002110">
    <property type="entry name" value="Ankyrin_rpt"/>
</dbReference>
<dbReference type="Pfam" id="PF12796">
    <property type="entry name" value="Ank_2"/>
    <property type="match status" value="2"/>
</dbReference>
<keyword evidence="2" id="KW-0040">ANK repeat</keyword>
<dbReference type="PANTHER" id="PTHR24198">
    <property type="entry name" value="ANKYRIN REPEAT AND PROTEIN KINASE DOMAIN-CONTAINING PROTEIN"/>
    <property type="match status" value="1"/>
</dbReference>
<protein>
    <submittedName>
        <fullName evidence="3">Uncharacterized protein</fullName>
    </submittedName>
</protein>
<dbReference type="SUPFAM" id="SSF48403">
    <property type="entry name" value="Ankyrin repeat"/>
    <property type="match status" value="2"/>
</dbReference>
<dbReference type="InterPro" id="IPR011990">
    <property type="entry name" value="TPR-like_helical_dom_sf"/>
</dbReference>
<dbReference type="SMART" id="SM00671">
    <property type="entry name" value="SEL1"/>
    <property type="match status" value="1"/>
</dbReference>
<dbReference type="Pfam" id="PF00023">
    <property type="entry name" value="Ank"/>
    <property type="match status" value="1"/>
</dbReference>
<reference evidence="3" key="1">
    <citation type="submission" date="2023-03" db="EMBL/GenBank/DDBJ databases">
        <title>Emydomyces testavorans Genome Sequence.</title>
        <authorList>
            <person name="Hoyer L."/>
        </authorList>
    </citation>
    <scope>NUCLEOTIDE SEQUENCE</scope>
    <source>
        <strain evidence="3">16-2883</strain>
    </source>
</reference>
<dbReference type="AlphaFoldDB" id="A0AAF0DKR7"/>
<dbReference type="Gene3D" id="1.25.40.10">
    <property type="entry name" value="Tetratricopeptide repeat domain"/>
    <property type="match status" value="1"/>
</dbReference>
<proteinExistence type="predicted"/>
<accession>A0AAF0DKR7</accession>
<organism evidence="3 4">
    <name type="scientific">Emydomyces testavorans</name>
    <dbReference type="NCBI Taxonomy" id="2070801"/>
    <lineage>
        <taxon>Eukaryota</taxon>
        <taxon>Fungi</taxon>
        <taxon>Dikarya</taxon>
        <taxon>Ascomycota</taxon>
        <taxon>Pezizomycotina</taxon>
        <taxon>Eurotiomycetes</taxon>
        <taxon>Eurotiomycetidae</taxon>
        <taxon>Onygenales</taxon>
        <taxon>Nannizziopsiaceae</taxon>
        <taxon>Emydomyces</taxon>
    </lineage>
</organism>
<name>A0AAF0DKR7_9EURO</name>
<dbReference type="EMBL" id="CP120629">
    <property type="protein sequence ID" value="WEW59271.1"/>
    <property type="molecule type" value="Genomic_DNA"/>
</dbReference>
<dbReference type="PANTHER" id="PTHR24198:SF165">
    <property type="entry name" value="ANKYRIN REPEAT-CONTAINING PROTEIN-RELATED"/>
    <property type="match status" value="1"/>
</dbReference>